<reference evidence="2" key="1">
    <citation type="submission" date="2021-02" db="EMBL/GenBank/DDBJ databases">
        <authorList>
            <person name="Nowell W R."/>
        </authorList>
    </citation>
    <scope>NUCLEOTIDE SEQUENCE</scope>
</reference>
<dbReference type="EMBL" id="CAJNOG010000031">
    <property type="protein sequence ID" value="CAF0802023.1"/>
    <property type="molecule type" value="Genomic_DNA"/>
</dbReference>
<evidence type="ECO:0000256" key="1">
    <source>
        <dbReference type="SAM" id="MobiDB-lite"/>
    </source>
</evidence>
<dbReference type="AlphaFoldDB" id="A0A813SUG9"/>
<feature type="region of interest" description="Disordered" evidence="1">
    <location>
        <begin position="67"/>
        <end position="86"/>
    </location>
</feature>
<feature type="region of interest" description="Disordered" evidence="1">
    <location>
        <begin position="1"/>
        <end position="22"/>
    </location>
</feature>
<dbReference type="Proteomes" id="UP000663845">
    <property type="component" value="Unassembled WGS sequence"/>
</dbReference>
<comment type="caution">
    <text evidence="2">The sequence shown here is derived from an EMBL/GenBank/DDBJ whole genome shotgun (WGS) entry which is preliminary data.</text>
</comment>
<proteinExistence type="predicted"/>
<organism evidence="2 3">
    <name type="scientific">Adineta steineri</name>
    <dbReference type="NCBI Taxonomy" id="433720"/>
    <lineage>
        <taxon>Eukaryota</taxon>
        <taxon>Metazoa</taxon>
        <taxon>Spiralia</taxon>
        <taxon>Gnathifera</taxon>
        <taxon>Rotifera</taxon>
        <taxon>Eurotatoria</taxon>
        <taxon>Bdelloidea</taxon>
        <taxon>Adinetida</taxon>
        <taxon>Adinetidae</taxon>
        <taxon>Adineta</taxon>
    </lineage>
</organism>
<evidence type="ECO:0000313" key="2">
    <source>
        <dbReference type="EMBL" id="CAF0802023.1"/>
    </source>
</evidence>
<gene>
    <name evidence="2" type="ORF">JYZ213_LOCUS5310</name>
</gene>
<accession>A0A813SUG9</accession>
<protein>
    <submittedName>
        <fullName evidence="2">Uncharacterized protein</fullName>
    </submittedName>
</protein>
<evidence type="ECO:0000313" key="3">
    <source>
        <dbReference type="Proteomes" id="UP000663845"/>
    </source>
</evidence>
<sequence length="86" mass="9678">MNLLSCLGRQNADEGDPPDTPNIDKLKTFITRFQSDPNAETSFIKRPDSTQLCEWTKKVCEYLPSSTDANTATGDDIRPMKQHFGK</sequence>
<name>A0A813SUG9_9BILA</name>